<gene>
    <name evidence="1" type="ORF">Pcinc_009532</name>
</gene>
<name>A0AAE1KW97_PETCI</name>
<sequence>MVHQYHVLCVGKKKIVEVEEKKQVPSAIVKEFNINHEGELSLQYFDSSWDDWLDVDNLEQLPDKAKLQATIVLSLNEEGEKSEQINCATLSWSGMTPDMPKLQPPSSPVCLESSSHSSQHRNQWPVPFPLKESMFRRAVWDKIIAEFSRVLDLDSEKKFCLGLNTYSSAITRLPPLKEEHESIQKLRIEAASSTKTEKERKYAMQCVALLLLHRNLKEKLQSFIRKGGENDVVESAAPCIIWCLLNTLDVPAYTLEVSA</sequence>
<organism evidence="1 2">
    <name type="scientific">Petrolisthes cinctipes</name>
    <name type="common">Flat porcelain crab</name>
    <dbReference type="NCBI Taxonomy" id="88211"/>
    <lineage>
        <taxon>Eukaryota</taxon>
        <taxon>Metazoa</taxon>
        <taxon>Ecdysozoa</taxon>
        <taxon>Arthropoda</taxon>
        <taxon>Crustacea</taxon>
        <taxon>Multicrustacea</taxon>
        <taxon>Malacostraca</taxon>
        <taxon>Eumalacostraca</taxon>
        <taxon>Eucarida</taxon>
        <taxon>Decapoda</taxon>
        <taxon>Pleocyemata</taxon>
        <taxon>Anomura</taxon>
        <taxon>Galatheoidea</taxon>
        <taxon>Porcellanidae</taxon>
        <taxon>Petrolisthes</taxon>
    </lineage>
</organism>
<keyword evidence="2" id="KW-1185">Reference proteome</keyword>
<evidence type="ECO:0000313" key="1">
    <source>
        <dbReference type="EMBL" id="KAK3886313.1"/>
    </source>
</evidence>
<proteinExistence type="predicted"/>
<dbReference type="EMBL" id="JAWQEG010000710">
    <property type="protein sequence ID" value="KAK3886313.1"/>
    <property type="molecule type" value="Genomic_DNA"/>
</dbReference>
<evidence type="ECO:0000313" key="2">
    <source>
        <dbReference type="Proteomes" id="UP001286313"/>
    </source>
</evidence>
<reference evidence="1" key="1">
    <citation type="submission" date="2023-10" db="EMBL/GenBank/DDBJ databases">
        <title>Genome assemblies of two species of porcelain crab, Petrolisthes cinctipes and Petrolisthes manimaculis (Anomura: Porcellanidae).</title>
        <authorList>
            <person name="Angst P."/>
        </authorList>
    </citation>
    <scope>NUCLEOTIDE SEQUENCE</scope>
    <source>
        <strain evidence="1">PB745_01</strain>
        <tissue evidence="1">Gill</tissue>
    </source>
</reference>
<protein>
    <submittedName>
        <fullName evidence="1">Uncharacterized protein</fullName>
    </submittedName>
</protein>
<accession>A0AAE1KW97</accession>
<comment type="caution">
    <text evidence="1">The sequence shown here is derived from an EMBL/GenBank/DDBJ whole genome shotgun (WGS) entry which is preliminary data.</text>
</comment>
<dbReference type="Proteomes" id="UP001286313">
    <property type="component" value="Unassembled WGS sequence"/>
</dbReference>
<dbReference type="AlphaFoldDB" id="A0AAE1KW97"/>